<dbReference type="AlphaFoldDB" id="A0A9P7N9F3"/>
<evidence type="ECO:0008006" key="3">
    <source>
        <dbReference type="Google" id="ProtNLM"/>
    </source>
</evidence>
<evidence type="ECO:0000313" key="2">
    <source>
        <dbReference type="Proteomes" id="UP000748025"/>
    </source>
</evidence>
<protein>
    <recommendedName>
        <fullName evidence="3">Aminoglycoside phosphotransferase domain-containing protein</fullName>
    </recommendedName>
</protein>
<accession>A0A9P7N9F3</accession>
<dbReference type="EMBL" id="SRPW01001204">
    <property type="protein sequence ID" value="KAG6004919.1"/>
    <property type="molecule type" value="Genomic_DNA"/>
</dbReference>
<gene>
    <name evidence="1" type="ORF">E4U43_000661</name>
</gene>
<dbReference type="SUPFAM" id="SSF56112">
    <property type="entry name" value="Protein kinase-like (PK-like)"/>
    <property type="match status" value="1"/>
</dbReference>
<evidence type="ECO:0000313" key="1">
    <source>
        <dbReference type="EMBL" id="KAG6004919.1"/>
    </source>
</evidence>
<dbReference type="PANTHER" id="PTHR21310">
    <property type="entry name" value="AMINOGLYCOSIDE PHOSPHOTRANSFERASE-RELATED-RELATED"/>
    <property type="match status" value="1"/>
</dbReference>
<dbReference type="OrthoDB" id="3645574at2759"/>
<reference evidence="1" key="1">
    <citation type="journal article" date="2020" name="bioRxiv">
        <title>Whole genome comparisons of ergot fungi reveals the divergence and evolution of species within the genus Claviceps are the result of varying mechanisms driving genome evolution and host range expansion.</title>
        <authorList>
            <person name="Wyka S.A."/>
            <person name="Mondo S.J."/>
            <person name="Liu M."/>
            <person name="Dettman J."/>
            <person name="Nalam V."/>
            <person name="Broders K.D."/>
        </authorList>
    </citation>
    <scope>NUCLEOTIDE SEQUENCE</scope>
    <source>
        <strain evidence="1">CCC 602</strain>
    </source>
</reference>
<name>A0A9P7N9F3_9HYPO</name>
<comment type="caution">
    <text evidence="1">The sequence shown here is derived from an EMBL/GenBank/DDBJ whole genome shotgun (WGS) entry which is preliminary data.</text>
</comment>
<sequence>MTTRDLLTGPITLSAALEKDDNVLHALTYPEEKKAFYVRLYRQRHLLSGVIAHHLGTKSTDIRIPWVEHWRHGSFNLCIPVVVKTDPSVRPRVPEFVTIRFPLPYRVGEATNPGNSDEKVNCEAATYAWLQENCPTVPIPKLYGFGLSTNQRFTHLDLLPWWTRWFRRIRNYFLAAFGFPQPTPYVPHCSSDFVDLDVGYLLIETIVSGRMLSETWDEKYKDVRLQENVQRSLARIMLSLASVSLPRIGSFRLDNKGYLHLDHRPLAVQFTMHENEGIPLDISRKTTFSRVDDFVQSHLAAFDNRLLHQPNGIRSYDDACYQMTALAVARTVLPQAFRRDLNTGPFVYGLTDTHRSNIFVDEDWNITCMIDLEYACSLPIEFIQPPYWLDGGLIDQIDSVGYAPKHDEFLKHVRHEEQLQNSQRRGEQLSSIMEQSWNNGTFWATLALSHAIAFEGILLDQLLVHYFSFTMNELPELNHTLLARLWRRNISSIIDRKLQDTEKYREKLKEAFTDAASPAI</sequence>
<keyword evidence="2" id="KW-1185">Reference proteome</keyword>
<dbReference type="PANTHER" id="PTHR21310:SF37">
    <property type="entry name" value="AMINOGLYCOSIDE PHOSPHOTRANSFERASE DOMAIN-CONTAINING PROTEIN"/>
    <property type="match status" value="1"/>
</dbReference>
<proteinExistence type="predicted"/>
<dbReference type="Proteomes" id="UP000748025">
    <property type="component" value="Unassembled WGS sequence"/>
</dbReference>
<dbReference type="InterPro" id="IPR051678">
    <property type="entry name" value="AGP_Transferase"/>
</dbReference>
<dbReference type="InterPro" id="IPR011009">
    <property type="entry name" value="Kinase-like_dom_sf"/>
</dbReference>
<organism evidence="1 2">
    <name type="scientific">Claviceps pusilla</name>
    <dbReference type="NCBI Taxonomy" id="123648"/>
    <lineage>
        <taxon>Eukaryota</taxon>
        <taxon>Fungi</taxon>
        <taxon>Dikarya</taxon>
        <taxon>Ascomycota</taxon>
        <taxon>Pezizomycotina</taxon>
        <taxon>Sordariomycetes</taxon>
        <taxon>Hypocreomycetidae</taxon>
        <taxon>Hypocreales</taxon>
        <taxon>Clavicipitaceae</taxon>
        <taxon>Claviceps</taxon>
    </lineage>
</organism>